<comment type="caution">
    <text evidence="2">The sequence shown here is derived from an EMBL/GenBank/DDBJ whole genome shotgun (WGS) entry which is preliminary data.</text>
</comment>
<accession>A0A4C1XPM4</accession>
<evidence type="ECO:0000256" key="1">
    <source>
        <dbReference type="SAM" id="MobiDB-lite"/>
    </source>
</evidence>
<reference evidence="2 3" key="1">
    <citation type="journal article" date="2019" name="Commun. Biol.">
        <title>The bagworm genome reveals a unique fibroin gene that provides high tensile strength.</title>
        <authorList>
            <person name="Kono N."/>
            <person name="Nakamura H."/>
            <person name="Ohtoshi R."/>
            <person name="Tomita M."/>
            <person name="Numata K."/>
            <person name="Arakawa K."/>
        </authorList>
    </citation>
    <scope>NUCLEOTIDE SEQUENCE [LARGE SCALE GENOMIC DNA]</scope>
</reference>
<organism evidence="2 3">
    <name type="scientific">Eumeta variegata</name>
    <name type="common">Bagworm moth</name>
    <name type="synonym">Eumeta japonica</name>
    <dbReference type="NCBI Taxonomy" id="151549"/>
    <lineage>
        <taxon>Eukaryota</taxon>
        <taxon>Metazoa</taxon>
        <taxon>Ecdysozoa</taxon>
        <taxon>Arthropoda</taxon>
        <taxon>Hexapoda</taxon>
        <taxon>Insecta</taxon>
        <taxon>Pterygota</taxon>
        <taxon>Neoptera</taxon>
        <taxon>Endopterygota</taxon>
        <taxon>Lepidoptera</taxon>
        <taxon>Glossata</taxon>
        <taxon>Ditrysia</taxon>
        <taxon>Tineoidea</taxon>
        <taxon>Psychidae</taxon>
        <taxon>Oiketicinae</taxon>
        <taxon>Eumeta</taxon>
    </lineage>
</organism>
<feature type="compositionally biased region" description="Low complexity" evidence="1">
    <location>
        <begin position="132"/>
        <end position="141"/>
    </location>
</feature>
<feature type="region of interest" description="Disordered" evidence="1">
    <location>
        <begin position="120"/>
        <end position="145"/>
    </location>
</feature>
<sequence>MRQDHVQIVTYCRESIVVEYFNIRLHLVDFHPGVTQRIRAKFRLTTRPSVSDVAPRYNDGALSGICLATVRSNIKSALEGINTSESFNVPKKRERKLINERTHSAADTYLLCKSAKVPEVGQGRGPPARNVGAGSSGARADSAAHDRSLHRYRVNLFEVATDTLYRQHGRRPPAARQHRAGSAQSGMLMRWGDPARVYPADIAGSIAR</sequence>
<gene>
    <name evidence="2" type="ORF">EVAR_53023_1</name>
</gene>
<name>A0A4C1XPM4_EUMVA</name>
<protein>
    <submittedName>
        <fullName evidence="2">Uncharacterized protein</fullName>
    </submittedName>
</protein>
<evidence type="ECO:0000313" key="2">
    <source>
        <dbReference type="EMBL" id="GBP64524.1"/>
    </source>
</evidence>
<dbReference type="EMBL" id="BGZK01000900">
    <property type="protein sequence ID" value="GBP64524.1"/>
    <property type="molecule type" value="Genomic_DNA"/>
</dbReference>
<proteinExistence type="predicted"/>
<evidence type="ECO:0000313" key="3">
    <source>
        <dbReference type="Proteomes" id="UP000299102"/>
    </source>
</evidence>
<dbReference type="Proteomes" id="UP000299102">
    <property type="component" value="Unassembled WGS sequence"/>
</dbReference>
<keyword evidence="3" id="KW-1185">Reference proteome</keyword>
<dbReference type="AlphaFoldDB" id="A0A4C1XPM4"/>